<dbReference type="EMBL" id="MAAO01000011">
    <property type="protein sequence ID" value="OUR94120.1"/>
    <property type="molecule type" value="Genomic_DNA"/>
</dbReference>
<dbReference type="SUPFAM" id="SSF51206">
    <property type="entry name" value="cAMP-binding domain-like"/>
    <property type="match status" value="1"/>
</dbReference>
<evidence type="ECO:0000259" key="1">
    <source>
        <dbReference type="PROSITE" id="PS50042"/>
    </source>
</evidence>
<protein>
    <recommendedName>
        <fullName evidence="1">Cyclic nucleotide-binding domain-containing protein</fullName>
    </recommendedName>
</protein>
<dbReference type="SMART" id="SM00100">
    <property type="entry name" value="cNMP"/>
    <property type="match status" value="1"/>
</dbReference>
<gene>
    <name evidence="2" type="ORF">A9Q84_17575</name>
</gene>
<dbReference type="CDD" id="cd00038">
    <property type="entry name" value="CAP_ED"/>
    <property type="match status" value="1"/>
</dbReference>
<dbReference type="Proteomes" id="UP000196531">
    <property type="component" value="Unassembled WGS sequence"/>
</dbReference>
<dbReference type="PROSITE" id="PS50042">
    <property type="entry name" value="CNMP_BINDING_3"/>
    <property type="match status" value="1"/>
</dbReference>
<proteinExistence type="predicted"/>
<organism evidence="2 3">
    <name type="scientific">Halobacteriovorax marinus</name>
    <dbReference type="NCBI Taxonomy" id="97084"/>
    <lineage>
        <taxon>Bacteria</taxon>
        <taxon>Pseudomonadati</taxon>
        <taxon>Bdellovibrionota</taxon>
        <taxon>Bacteriovoracia</taxon>
        <taxon>Bacteriovoracales</taxon>
        <taxon>Halobacteriovoraceae</taxon>
        <taxon>Halobacteriovorax</taxon>
    </lineage>
</organism>
<dbReference type="InterPro" id="IPR000595">
    <property type="entry name" value="cNMP-bd_dom"/>
</dbReference>
<sequence length="153" mass="17429">MSIIQVVKSCPLFYELYDEEIMKIVEKCRVLSLEDGDYVFRKGETGNEIFLILTGSAVVKSGDIEIAKLRKGDLFGEMVLLKDQIRHADICIDSFSDVLVLEYDDLFGLYEQNNKVFSLLMLNLSRMLATRLKDTGGRIKELSVENHELKKSA</sequence>
<dbReference type="InterPro" id="IPR018490">
    <property type="entry name" value="cNMP-bd_dom_sf"/>
</dbReference>
<dbReference type="InterPro" id="IPR014710">
    <property type="entry name" value="RmlC-like_jellyroll"/>
</dbReference>
<dbReference type="Pfam" id="PF00027">
    <property type="entry name" value="cNMP_binding"/>
    <property type="match status" value="1"/>
</dbReference>
<name>A0A1Y5F9M2_9BACT</name>
<comment type="caution">
    <text evidence="2">The sequence shown here is derived from an EMBL/GenBank/DDBJ whole genome shotgun (WGS) entry which is preliminary data.</text>
</comment>
<dbReference type="PANTHER" id="PTHR47823">
    <property type="entry name" value="ION_TRANS DOMAIN-CONTAINING PROTEIN"/>
    <property type="match status" value="1"/>
</dbReference>
<evidence type="ECO:0000313" key="3">
    <source>
        <dbReference type="Proteomes" id="UP000196531"/>
    </source>
</evidence>
<reference evidence="3" key="1">
    <citation type="journal article" date="2017" name="Proc. Natl. Acad. Sci. U.S.A.">
        <title>Simulation of Deepwater Horizon oil plume reveals substrate specialization within a complex community of hydrocarbon-degraders.</title>
        <authorList>
            <person name="Hu P."/>
            <person name="Dubinsky E.A."/>
            <person name="Probst A.J."/>
            <person name="Wang J."/>
            <person name="Sieber C.M.K."/>
            <person name="Tom L.M."/>
            <person name="Gardinali P."/>
            <person name="Banfield J.F."/>
            <person name="Atlas R.M."/>
            <person name="Andersen G.L."/>
        </authorList>
    </citation>
    <scope>NUCLEOTIDE SEQUENCE [LARGE SCALE GENOMIC DNA]</scope>
</reference>
<dbReference type="Gene3D" id="2.60.120.10">
    <property type="entry name" value="Jelly Rolls"/>
    <property type="match status" value="1"/>
</dbReference>
<dbReference type="PANTHER" id="PTHR47823:SF9">
    <property type="entry name" value="CHROMOSOME UNDETERMINED SCAFFOLD_10, WHOLE GENOME SHOTGUN SEQUENCE"/>
    <property type="match status" value="1"/>
</dbReference>
<accession>A0A1Y5F9M2</accession>
<feature type="domain" description="Cyclic nucleotide-binding" evidence="1">
    <location>
        <begin position="12"/>
        <end position="106"/>
    </location>
</feature>
<dbReference type="AlphaFoldDB" id="A0A1Y5F9M2"/>
<evidence type="ECO:0000313" key="2">
    <source>
        <dbReference type="EMBL" id="OUR94120.1"/>
    </source>
</evidence>